<accession>A0ABN2PCS3</accession>
<dbReference type="EMBL" id="BAAALV010000004">
    <property type="protein sequence ID" value="GAA1917774.1"/>
    <property type="molecule type" value="Genomic_DNA"/>
</dbReference>
<dbReference type="Proteomes" id="UP001500784">
    <property type="component" value="Unassembled WGS sequence"/>
</dbReference>
<dbReference type="SUPFAM" id="SSF53613">
    <property type="entry name" value="Ribokinase-like"/>
    <property type="match status" value="1"/>
</dbReference>
<gene>
    <name evidence="4" type="ORF">GCM10009688_23570</name>
</gene>
<evidence type="ECO:0000313" key="4">
    <source>
        <dbReference type="EMBL" id="GAA1917774.1"/>
    </source>
</evidence>
<keyword evidence="1" id="KW-0808">Transferase</keyword>
<dbReference type="Pfam" id="PF00294">
    <property type="entry name" value="PfkB"/>
    <property type="match status" value="1"/>
</dbReference>
<sequence>MSGAQATITVVGNTNLDIMVSGAAELPEPGTEAIVPGIDIRLGGSAGNLAVRCAGLGQETVLVSKVGDDASTRLVEQELALPGLSAVLVRDAGLPSGITVAVEAPGRDRAFISSLGAMAELTPQDVPASALGAGTVVLAGYFLLPKLRGNAAVELFAAAHASGALTVLDTGWPAEGWTGEVRAEVNSVLGSVDLFLPNSDELAGLTGNPDPRAAALELAAQTSTMVAAKLGADGAGLALPDGTWLHSAARPITPVDSTGAGDGFNAAFLACLARRDSPVQALAAAVRYATDLVATAPERRGAVVLPEPQPLSL</sequence>
<evidence type="ECO:0000256" key="2">
    <source>
        <dbReference type="ARBA" id="ARBA00022777"/>
    </source>
</evidence>
<protein>
    <recommendedName>
        <fullName evidence="3">Carbohydrate kinase PfkB domain-containing protein</fullName>
    </recommendedName>
</protein>
<feature type="domain" description="Carbohydrate kinase PfkB" evidence="3">
    <location>
        <begin position="7"/>
        <end position="290"/>
    </location>
</feature>
<dbReference type="PROSITE" id="PS00584">
    <property type="entry name" value="PFKB_KINASES_2"/>
    <property type="match status" value="1"/>
</dbReference>
<evidence type="ECO:0000259" key="3">
    <source>
        <dbReference type="Pfam" id="PF00294"/>
    </source>
</evidence>
<reference evidence="4 5" key="1">
    <citation type="journal article" date="2019" name="Int. J. Syst. Evol. Microbiol.">
        <title>The Global Catalogue of Microorganisms (GCM) 10K type strain sequencing project: providing services to taxonomists for standard genome sequencing and annotation.</title>
        <authorList>
            <consortium name="The Broad Institute Genomics Platform"/>
            <consortium name="The Broad Institute Genome Sequencing Center for Infectious Disease"/>
            <person name="Wu L."/>
            <person name="Ma J."/>
        </authorList>
    </citation>
    <scope>NUCLEOTIDE SEQUENCE [LARGE SCALE GENOMIC DNA]</scope>
    <source>
        <strain evidence="4 5">JCM 13316</strain>
    </source>
</reference>
<keyword evidence="2" id="KW-0418">Kinase</keyword>
<proteinExistence type="predicted"/>
<organism evidence="4 5">
    <name type="scientific">Arthrobacter gandavensis</name>
    <dbReference type="NCBI Taxonomy" id="169960"/>
    <lineage>
        <taxon>Bacteria</taxon>
        <taxon>Bacillati</taxon>
        <taxon>Actinomycetota</taxon>
        <taxon>Actinomycetes</taxon>
        <taxon>Micrococcales</taxon>
        <taxon>Micrococcaceae</taxon>
        <taxon>Arthrobacter</taxon>
    </lineage>
</organism>
<evidence type="ECO:0000313" key="5">
    <source>
        <dbReference type="Proteomes" id="UP001500784"/>
    </source>
</evidence>
<dbReference type="RefSeq" id="WP_152229322.1">
    <property type="nucleotide sequence ID" value="NZ_BAAALV010000004.1"/>
</dbReference>
<dbReference type="InterPro" id="IPR029056">
    <property type="entry name" value="Ribokinase-like"/>
</dbReference>
<dbReference type="InterPro" id="IPR002173">
    <property type="entry name" value="Carboh/pur_kinase_PfkB_CS"/>
</dbReference>
<dbReference type="InterPro" id="IPR011611">
    <property type="entry name" value="PfkB_dom"/>
</dbReference>
<name>A0ABN2PCS3_9MICC</name>
<dbReference type="Gene3D" id="3.40.1190.20">
    <property type="match status" value="1"/>
</dbReference>
<keyword evidence="5" id="KW-1185">Reference proteome</keyword>
<dbReference type="PANTHER" id="PTHR10584">
    <property type="entry name" value="SUGAR KINASE"/>
    <property type="match status" value="1"/>
</dbReference>
<dbReference type="PANTHER" id="PTHR10584:SF166">
    <property type="entry name" value="RIBOKINASE"/>
    <property type="match status" value="1"/>
</dbReference>
<comment type="caution">
    <text evidence="4">The sequence shown here is derived from an EMBL/GenBank/DDBJ whole genome shotgun (WGS) entry which is preliminary data.</text>
</comment>
<evidence type="ECO:0000256" key="1">
    <source>
        <dbReference type="ARBA" id="ARBA00022679"/>
    </source>
</evidence>